<proteinExistence type="predicted"/>
<dbReference type="RefSeq" id="WP_344245447.1">
    <property type="nucleotide sequence ID" value="NZ_BAAAHH010000038.1"/>
</dbReference>
<organism evidence="1 2">
    <name type="scientific">Actinocorallia libanotica</name>
    <dbReference type="NCBI Taxonomy" id="46162"/>
    <lineage>
        <taxon>Bacteria</taxon>
        <taxon>Bacillati</taxon>
        <taxon>Actinomycetota</taxon>
        <taxon>Actinomycetes</taxon>
        <taxon>Streptosporangiales</taxon>
        <taxon>Thermomonosporaceae</taxon>
        <taxon>Actinocorallia</taxon>
    </lineage>
</organism>
<name>A0ABN1RVW6_9ACTN</name>
<evidence type="ECO:0000313" key="2">
    <source>
        <dbReference type="Proteomes" id="UP001500665"/>
    </source>
</evidence>
<evidence type="ECO:0000313" key="1">
    <source>
        <dbReference type="EMBL" id="GAA0965375.1"/>
    </source>
</evidence>
<sequence>MGRHNRHRYDFWPPGGPEVVVVGAHGGAGCTTLAALLKPSWDLGSLAHRYQPGTPPVFSKGRPLVLVCRNTVSATRAATTAVTVLRGYEEHVACLAVVSDGAAEPKDASARFLLLETRVGGIVRFPYLRELRLLDDPGDVTLNGRAQRALTDIRHLTYLAQGGGQ</sequence>
<dbReference type="PROSITE" id="PS51257">
    <property type="entry name" value="PROKAR_LIPOPROTEIN"/>
    <property type="match status" value="1"/>
</dbReference>
<gene>
    <name evidence="1" type="ORF">GCM10009550_65420</name>
</gene>
<dbReference type="EMBL" id="BAAAHH010000038">
    <property type="protein sequence ID" value="GAA0965375.1"/>
    <property type="molecule type" value="Genomic_DNA"/>
</dbReference>
<accession>A0ABN1RVW6</accession>
<reference evidence="1 2" key="1">
    <citation type="journal article" date="2019" name="Int. J. Syst. Evol. Microbiol.">
        <title>The Global Catalogue of Microorganisms (GCM) 10K type strain sequencing project: providing services to taxonomists for standard genome sequencing and annotation.</title>
        <authorList>
            <consortium name="The Broad Institute Genomics Platform"/>
            <consortium name="The Broad Institute Genome Sequencing Center for Infectious Disease"/>
            <person name="Wu L."/>
            <person name="Ma J."/>
        </authorList>
    </citation>
    <scope>NUCLEOTIDE SEQUENCE [LARGE SCALE GENOMIC DNA]</scope>
    <source>
        <strain evidence="1 2">JCM 10696</strain>
    </source>
</reference>
<protein>
    <submittedName>
        <fullName evidence="1">Uncharacterized protein</fullName>
    </submittedName>
</protein>
<dbReference type="Proteomes" id="UP001500665">
    <property type="component" value="Unassembled WGS sequence"/>
</dbReference>
<keyword evidence="2" id="KW-1185">Reference proteome</keyword>
<comment type="caution">
    <text evidence="1">The sequence shown here is derived from an EMBL/GenBank/DDBJ whole genome shotgun (WGS) entry which is preliminary data.</text>
</comment>